<feature type="transmembrane region" description="Helical" evidence="9">
    <location>
        <begin position="22"/>
        <end position="41"/>
    </location>
</feature>
<dbReference type="InterPro" id="IPR017938">
    <property type="entry name" value="Riboflavin_synthase-like_b-brl"/>
</dbReference>
<comment type="cofactor">
    <cofactor evidence="1">
        <name>FAD</name>
        <dbReference type="ChEBI" id="CHEBI:57692"/>
    </cofactor>
</comment>
<accession>A0A6J6I1T0</accession>
<keyword evidence="8" id="KW-0411">Iron-sulfur</keyword>
<evidence type="ECO:0000256" key="7">
    <source>
        <dbReference type="ARBA" id="ARBA00023004"/>
    </source>
</evidence>
<dbReference type="Gene3D" id="3.40.50.80">
    <property type="entry name" value="Nucleotide-binding domain of ferredoxin-NADP reductase (FNR) module"/>
    <property type="match status" value="1"/>
</dbReference>
<dbReference type="GO" id="GO:0051537">
    <property type="term" value="F:2 iron, 2 sulfur cluster binding"/>
    <property type="evidence" value="ECO:0007669"/>
    <property type="project" value="UniProtKB-KW"/>
</dbReference>
<dbReference type="Gene3D" id="2.40.30.10">
    <property type="entry name" value="Translation factors"/>
    <property type="match status" value="1"/>
</dbReference>
<evidence type="ECO:0000313" key="11">
    <source>
        <dbReference type="EMBL" id="CAB4617779.1"/>
    </source>
</evidence>
<reference evidence="11" key="1">
    <citation type="submission" date="2020-05" db="EMBL/GenBank/DDBJ databases">
        <authorList>
            <person name="Chiriac C."/>
            <person name="Salcher M."/>
            <person name="Ghai R."/>
            <person name="Kavagutti S V."/>
        </authorList>
    </citation>
    <scope>NUCLEOTIDE SEQUENCE</scope>
</reference>
<keyword evidence="7" id="KW-0408">Iron</keyword>
<proteinExistence type="predicted"/>
<keyword evidence="2" id="KW-0285">Flavoprotein</keyword>
<organism evidence="11">
    <name type="scientific">freshwater metagenome</name>
    <dbReference type="NCBI Taxonomy" id="449393"/>
    <lineage>
        <taxon>unclassified sequences</taxon>
        <taxon>metagenomes</taxon>
        <taxon>ecological metagenomes</taxon>
    </lineage>
</organism>
<dbReference type="GO" id="GO:0050660">
    <property type="term" value="F:flavin adenine dinucleotide binding"/>
    <property type="evidence" value="ECO:0007669"/>
    <property type="project" value="TreeGrafter"/>
</dbReference>
<dbReference type="InterPro" id="IPR039261">
    <property type="entry name" value="FNR_nucleotide-bd"/>
</dbReference>
<gene>
    <name evidence="11" type="ORF">UFOPK1855_00800</name>
</gene>
<dbReference type="InterPro" id="IPR001433">
    <property type="entry name" value="OxRdtase_FAD/NAD-bd"/>
</dbReference>
<keyword evidence="9" id="KW-0812">Transmembrane</keyword>
<keyword evidence="9" id="KW-0472">Membrane</keyword>
<evidence type="ECO:0000256" key="1">
    <source>
        <dbReference type="ARBA" id="ARBA00001974"/>
    </source>
</evidence>
<dbReference type="SUPFAM" id="SSF52343">
    <property type="entry name" value="Ferredoxin reductase-like, C-terminal NADP-linked domain"/>
    <property type="match status" value="1"/>
</dbReference>
<dbReference type="InterPro" id="IPR017927">
    <property type="entry name" value="FAD-bd_FR_type"/>
</dbReference>
<keyword evidence="6" id="KW-0560">Oxidoreductase</keyword>
<sequence>MLAIPHQFSTGSDIAGKPIQQTFWIALYVFVAVNLVWYRILSPVVKSLRHNLRVDRVVRESSDTVSVYVNGKRIEELGGKAGQFYLLRIMTASQWFRPHPFSISAAPNSRYVRFSIGNRGDDTSLMPYLRKGTRVILEGPYGVFTEERRSKPKVTLIAAGIGVPPIRALAESMAAKAGDIQVIYRTRTEDDAALLEELRTVCDLRGFGLHVLAGSRGEGAAWMPAGDARPDHQRLLELVPDVAGSDVFICGPAAWTRAVEKALRRVGTPAENIHAEEFAW</sequence>
<evidence type="ECO:0000256" key="6">
    <source>
        <dbReference type="ARBA" id="ARBA00023002"/>
    </source>
</evidence>
<dbReference type="EMBL" id="CAEZUW010000134">
    <property type="protein sequence ID" value="CAB4617779.1"/>
    <property type="molecule type" value="Genomic_DNA"/>
</dbReference>
<dbReference type="InterPro" id="IPR050415">
    <property type="entry name" value="MRET"/>
</dbReference>
<evidence type="ECO:0000256" key="5">
    <source>
        <dbReference type="ARBA" id="ARBA00022827"/>
    </source>
</evidence>
<evidence type="ECO:0000256" key="4">
    <source>
        <dbReference type="ARBA" id="ARBA00022723"/>
    </source>
</evidence>
<evidence type="ECO:0000256" key="2">
    <source>
        <dbReference type="ARBA" id="ARBA00022630"/>
    </source>
</evidence>
<dbReference type="Pfam" id="PF08022">
    <property type="entry name" value="FAD_binding_8"/>
    <property type="match status" value="1"/>
</dbReference>
<dbReference type="GO" id="GO:0046872">
    <property type="term" value="F:metal ion binding"/>
    <property type="evidence" value="ECO:0007669"/>
    <property type="project" value="UniProtKB-KW"/>
</dbReference>
<dbReference type="Pfam" id="PF00175">
    <property type="entry name" value="NAD_binding_1"/>
    <property type="match status" value="1"/>
</dbReference>
<evidence type="ECO:0000256" key="9">
    <source>
        <dbReference type="SAM" id="Phobius"/>
    </source>
</evidence>
<keyword evidence="4" id="KW-0479">Metal-binding</keyword>
<dbReference type="PANTHER" id="PTHR47354">
    <property type="entry name" value="NADH OXIDOREDUCTASE HCR"/>
    <property type="match status" value="1"/>
</dbReference>
<feature type="domain" description="FAD-binding FR-type" evidence="10">
    <location>
        <begin position="47"/>
        <end position="147"/>
    </location>
</feature>
<dbReference type="PROSITE" id="PS51384">
    <property type="entry name" value="FAD_FR"/>
    <property type="match status" value="1"/>
</dbReference>
<dbReference type="AlphaFoldDB" id="A0A6J6I1T0"/>
<dbReference type="PANTHER" id="PTHR47354:SF8">
    <property type="entry name" value="1,2-PHENYLACETYL-COA EPOXIDASE, SUBUNIT E"/>
    <property type="match status" value="1"/>
</dbReference>
<dbReference type="CDD" id="cd06198">
    <property type="entry name" value="FNR_like_3"/>
    <property type="match status" value="1"/>
</dbReference>
<keyword evidence="3" id="KW-0001">2Fe-2S</keyword>
<dbReference type="SUPFAM" id="SSF63380">
    <property type="entry name" value="Riboflavin synthase domain-like"/>
    <property type="match status" value="1"/>
</dbReference>
<dbReference type="InterPro" id="IPR013112">
    <property type="entry name" value="FAD-bd_8"/>
</dbReference>
<keyword evidence="5" id="KW-0274">FAD</keyword>
<keyword evidence="9" id="KW-1133">Transmembrane helix</keyword>
<protein>
    <submittedName>
        <fullName evidence="11">Unannotated protein</fullName>
    </submittedName>
</protein>
<evidence type="ECO:0000259" key="10">
    <source>
        <dbReference type="PROSITE" id="PS51384"/>
    </source>
</evidence>
<name>A0A6J6I1T0_9ZZZZ</name>
<dbReference type="GO" id="GO:0016491">
    <property type="term" value="F:oxidoreductase activity"/>
    <property type="evidence" value="ECO:0007669"/>
    <property type="project" value="UniProtKB-KW"/>
</dbReference>
<evidence type="ECO:0000256" key="3">
    <source>
        <dbReference type="ARBA" id="ARBA00022714"/>
    </source>
</evidence>
<evidence type="ECO:0000256" key="8">
    <source>
        <dbReference type="ARBA" id="ARBA00023014"/>
    </source>
</evidence>